<dbReference type="AlphaFoldDB" id="A0A4R3HUL2"/>
<dbReference type="Pfam" id="PF14341">
    <property type="entry name" value="PilX_N"/>
    <property type="match status" value="1"/>
</dbReference>
<keyword evidence="1" id="KW-0472">Membrane</keyword>
<keyword evidence="1" id="KW-0812">Transmembrane</keyword>
<dbReference type="InterPro" id="IPR025205">
    <property type="entry name" value="PilX/PilW_C"/>
</dbReference>
<gene>
    <name evidence="4" type="ORF">EDC30_1093</name>
</gene>
<comment type="caution">
    <text evidence="4">The sequence shown here is derived from an EMBL/GenBank/DDBJ whole genome shotgun (WGS) entry which is preliminary data.</text>
</comment>
<dbReference type="InterPro" id="IPR025746">
    <property type="entry name" value="PilX_N_dom"/>
</dbReference>
<name>A0A4R3HUL2_PAULE</name>
<sequence length="224" mass="24639">MTPPRQAAHAEQIPNKCLSQHLYSLMRSCNQNGTVIVTLVILMAVLMLGLAAAQSAVLGWKSASNETDRQIALQAAEAALRDAEIDIENSPDSAKSRSHIFSRHSAFGFPDPDEAVCNDDSGEIYRGLCRAVNDEMQPWQIVDFSKSDATAQSVAFGSFTGQSFQVGKGTLPSRLPRYIIELMPYNRPGEPADKPSYFYRVTAIGFGARESTQIALQSFYRKED</sequence>
<feature type="domain" description="PilX/PilW C-terminal" evidence="2">
    <location>
        <begin position="127"/>
        <end position="222"/>
    </location>
</feature>
<evidence type="ECO:0000313" key="5">
    <source>
        <dbReference type="Proteomes" id="UP000295382"/>
    </source>
</evidence>
<organism evidence="4 5">
    <name type="scientific">Paucimonas lemoignei</name>
    <name type="common">Pseudomonas lemoignei</name>
    <dbReference type="NCBI Taxonomy" id="29443"/>
    <lineage>
        <taxon>Bacteria</taxon>
        <taxon>Pseudomonadati</taxon>
        <taxon>Pseudomonadota</taxon>
        <taxon>Betaproteobacteria</taxon>
        <taxon>Burkholderiales</taxon>
        <taxon>Burkholderiaceae</taxon>
        <taxon>Paucimonas</taxon>
    </lineage>
</organism>
<proteinExistence type="predicted"/>
<evidence type="ECO:0000256" key="1">
    <source>
        <dbReference type="SAM" id="Phobius"/>
    </source>
</evidence>
<protein>
    <submittedName>
        <fullName evidence="4">Type IV pilus assembly protein PilX</fullName>
    </submittedName>
</protein>
<dbReference type="Proteomes" id="UP000295382">
    <property type="component" value="Unassembled WGS sequence"/>
</dbReference>
<evidence type="ECO:0000259" key="3">
    <source>
        <dbReference type="Pfam" id="PF14341"/>
    </source>
</evidence>
<evidence type="ECO:0000259" key="2">
    <source>
        <dbReference type="Pfam" id="PF13681"/>
    </source>
</evidence>
<evidence type="ECO:0000313" key="4">
    <source>
        <dbReference type="EMBL" id="TCS35705.1"/>
    </source>
</evidence>
<feature type="transmembrane region" description="Helical" evidence="1">
    <location>
        <begin position="35"/>
        <end position="60"/>
    </location>
</feature>
<accession>A0A4R3HUL2</accession>
<reference evidence="4 5" key="1">
    <citation type="submission" date="2019-03" db="EMBL/GenBank/DDBJ databases">
        <title>Genomic Encyclopedia of Type Strains, Phase IV (KMG-IV): sequencing the most valuable type-strain genomes for metagenomic binning, comparative biology and taxonomic classification.</title>
        <authorList>
            <person name="Goeker M."/>
        </authorList>
    </citation>
    <scope>NUCLEOTIDE SEQUENCE [LARGE SCALE GENOMIC DNA]</scope>
    <source>
        <strain evidence="4 5">DSM 7445</strain>
    </source>
</reference>
<feature type="domain" description="Type 4 fimbrial biogenesis protein PilX N-terminal" evidence="3">
    <location>
        <begin position="34"/>
        <end position="81"/>
    </location>
</feature>
<dbReference type="EMBL" id="SLZQ01000009">
    <property type="protein sequence ID" value="TCS35705.1"/>
    <property type="molecule type" value="Genomic_DNA"/>
</dbReference>
<keyword evidence="5" id="KW-1185">Reference proteome</keyword>
<dbReference type="Pfam" id="PF13681">
    <property type="entry name" value="PilX"/>
    <property type="match status" value="1"/>
</dbReference>
<keyword evidence="1" id="KW-1133">Transmembrane helix</keyword>
<dbReference type="RefSeq" id="WP_243656788.1">
    <property type="nucleotide sequence ID" value="NZ_SLZQ01000009.1"/>
</dbReference>